<accession>A0A8S1UYI8</accession>
<organism evidence="1 2">
    <name type="scientific">Paramecium pentaurelia</name>
    <dbReference type="NCBI Taxonomy" id="43138"/>
    <lineage>
        <taxon>Eukaryota</taxon>
        <taxon>Sar</taxon>
        <taxon>Alveolata</taxon>
        <taxon>Ciliophora</taxon>
        <taxon>Intramacronucleata</taxon>
        <taxon>Oligohymenophorea</taxon>
        <taxon>Peniculida</taxon>
        <taxon>Parameciidae</taxon>
        <taxon>Paramecium</taxon>
    </lineage>
</organism>
<proteinExistence type="predicted"/>
<gene>
    <name evidence="1" type="ORF">PPENT_87.1.T0500244</name>
</gene>
<comment type="caution">
    <text evidence="1">The sequence shown here is derived from an EMBL/GenBank/DDBJ whole genome shotgun (WGS) entry which is preliminary data.</text>
</comment>
<protein>
    <submittedName>
        <fullName evidence="1">Uncharacterized protein</fullName>
    </submittedName>
</protein>
<dbReference type="Proteomes" id="UP000689195">
    <property type="component" value="Unassembled WGS sequence"/>
</dbReference>
<evidence type="ECO:0000313" key="1">
    <source>
        <dbReference type="EMBL" id="CAD8169263.1"/>
    </source>
</evidence>
<dbReference type="AlphaFoldDB" id="A0A8S1UYI8"/>
<sequence length="59" mass="6980">MGYRDIKRIKQYMAIGNLNILITCDYYKYFYMGILIFTAESGQQQFIDETIEVMNNSLP</sequence>
<reference evidence="1" key="1">
    <citation type="submission" date="2021-01" db="EMBL/GenBank/DDBJ databases">
        <authorList>
            <consortium name="Genoscope - CEA"/>
            <person name="William W."/>
        </authorList>
    </citation>
    <scope>NUCLEOTIDE SEQUENCE</scope>
</reference>
<keyword evidence="2" id="KW-1185">Reference proteome</keyword>
<dbReference type="EMBL" id="CAJJDO010000050">
    <property type="protein sequence ID" value="CAD8169263.1"/>
    <property type="molecule type" value="Genomic_DNA"/>
</dbReference>
<name>A0A8S1UYI8_9CILI</name>
<evidence type="ECO:0000313" key="2">
    <source>
        <dbReference type="Proteomes" id="UP000689195"/>
    </source>
</evidence>